<proteinExistence type="inferred from homology"/>
<comment type="catalytic activity">
    <reaction evidence="6">
        <text>L-fucose + ATP = beta-L-fucose 1-phosphate + ADP + H(+)</text>
        <dbReference type="Rhea" id="RHEA:13241"/>
        <dbReference type="ChEBI" id="CHEBI:2181"/>
        <dbReference type="ChEBI" id="CHEBI:15378"/>
        <dbReference type="ChEBI" id="CHEBI:30616"/>
        <dbReference type="ChEBI" id="CHEBI:57268"/>
        <dbReference type="ChEBI" id="CHEBI:456216"/>
        <dbReference type="EC" id="2.7.1.52"/>
    </reaction>
</comment>
<feature type="region of interest" description="Disordered" evidence="10">
    <location>
        <begin position="599"/>
        <end position="796"/>
    </location>
</feature>
<feature type="compositionally biased region" description="Low complexity" evidence="10">
    <location>
        <begin position="698"/>
        <end position="713"/>
    </location>
</feature>
<organism evidence="14">
    <name type="scientific">Tetraodon nigroviridis</name>
    <name type="common">Spotted green pufferfish</name>
    <name type="synonym">Chelonodon nigroviridis</name>
    <dbReference type="NCBI Taxonomy" id="99883"/>
    <lineage>
        <taxon>Eukaryota</taxon>
        <taxon>Metazoa</taxon>
        <taxon>Chordata</taxon>
        <taxon>Craniata</taxon>
        <taxon>Vertebrata</taxon>
        <taxon>Euteleostomi</taxon>
        <taxon>Actinopterygii</taxon>
        <taxon>Neopterygii</taxon>
        <taxon>Teleostei</taxon>
        <taxon>Neoteleostei</taxon>
        <taxon>Acanthomorphata</taxon>
        <taxon>Eupercaria</taxon>
        <taxon>Tetraodontiformes</taxon>
        <taxon>Tetradontoidea</taxon>
        <taxon>Tetraodontidae</taxon>
        <taxon>Tetraodon</taxon>
    </lineage>
</organism>
<protein>
    <recommendedName>
        <fullName evidence="9">L-fucose kinase</fullName>
        <ecNumber evidence="8">2.7.1.52</ecNumber>
    </recommendedName>
</protein>
<dbReference type="SUPFAM" id="SSF55060">
    <property type="entry name" value="GHMP Kinase, C-terminal domain"/>
    <property type="match status" value="1"/>
</dbReference>
<evidence type="ECO:0000313" key="14">
    <source>
        <dbReference type="EMBL" id="CAF89753.1"/>
    </source>
</evidence>
<dbReference type="AlphaFoldDB" id="Q4TBH9"/>
<feature type="region of interest" description="Disordered" evidence="10">
    <location>
        <begin position="328"/>
        <end position="374"/>
    </location>
</feature>
<reference evidence="14" key="2">
    <citation type="submission" date="2004-02" db="EMBL/GenBank/DDBJ databases">
        <authorList>
            <consortium name="Genoscope"/>
            <consortium name="Whitehead Institute Centre for Genome Research"/>
        </authorList>
    </citation>
    <scope>NUCLEOTIDE SEQUENCE</scope>
</reference>
<feature type="non-terminal residue" evidence="14">
    <location>
        <position position="1"/>
    </location>
</feature>
<dbReference type="GO" id="GO:0005524">
    <property type="term" value="F:ATP binding"/>
    <property type="evidence" value="ECO:0007669"/>
    <property type="project" value="UniProtKB-KW"/>
</dbReference>
<dbReference type="FunFam" id="3.30.230.120:FF:000001">
    <property type="entry name" value="L-fucose kinase"/>
    <property type="match status" value="1"/>
</dbReference>
<dbReference type="Pfam" id="PF08544">
    <property type="entry name" value="GHMP_kinases_C"/>
    <property type="match status" value="1"/>
</dbReference>
<keyword evidence="2" id="KW-0547">Nucleotide-binding</keyword>
<dbReference type="EMBL" id="CAAE01007124">
    <property type="protein sequence ID" value="CAF89753.1"/>
    <property type="molecule type" value="Genomic_DNA"/>
</dbReference>
<evidence type="ECO:0000259" key="11">
    <source>
        <dbReference type="Pfam" id="PF00288"/>
    </source>
</evidence>
<evidence type="ECO:0000256" key="1">
    <source>
        <dbReference type="ARBA" id="ARBA00022679"/>
    </source>
</evidence>
<feature type="compositionally biased region" description="Basic residues" evidence="10">
    <location>
        <begin position="731"/>
        <end position="746"/>
    </location>
</feature>
<comment type="caution">
    <text evidence="14">The sequence shown here is derived from an EMBL/GenBank/DDBJ whole genome shotgun (WGS) entry which is preliminary data.</text>
</comment>
<evidence type="ECO:0000256" key="10">
    <source>
        <dbReference type="SAM" id="MobiDB-lite"/>
    </source>
</evidence>
<dbReference type="PANTHER" id="PTHR32463">
    <property type="entry name" value="L-FUCOSE KINASE"/>
    <property type="match status" value="1"/>
</dbReference>
<evidence type="ECO:0000256" key="5">
    <source>
        <dbReference type="ARBA" id="ARBA00038121"/>
    </source>
</evidence>
<dbReference type="PANTHER" id="PTHR32463:SF0">
    <property type="entry name" value="L-FUCOSE KINASE"/>
    <property type="match status" value="1"/>
</dbReference>
<feature type="domain" description="GDP-fucose pyrophosphorylase" evidence="12">
    <location>
        <begin position="206"/>
        <end position="264"/>
    </location>
</feature>
<dbReference type="SUPFAM" id="SSF54211">
    <property type="entry name" value="Ribosomal protein S5 domain 2-like"/>
    <property type="match status" value="1"/>
</dbReference>
<evidence type="ECO:0000256" key="6">
    <source>
        <dbReference type="ARBA" id="ARBA00052616"/>
    </source>
</evidence>
<evidence type="ECO:0000256" key="4">
    <source>
        <dbReference type="ARBA" id="ARBA00022840"/>
    </source>
</evidence>
<dbReference type="OrthoDB" id="271303at2759"/>
<dbReference type="InterPro" id="IPR036554">
    <property type="entry name" value="GHMP_kinase_C_sf"/>
</dbReference>
<gene>
    <name evidence="14" type="ORF">GSTENG00003752001</name>
</gene>
<dbReference type="InterPro" id="IPR012887">
    <property type="entry name" value="GDP_fucose_pyrophosphorylase"/>
</dbReference>
<reference evidence="14" key="1">
    <citation type="journal article" date="2004" name="Nature">
        <title>Genome duplication in the teleost fish Tetraodon nigroviridis reveals the early vertebrate proto-karyotype.</title>
        <authorList>
            <person name="Jaillon O."/>
            <person name="Aury J.-M."/>
            <person name="Brunet F."/>
            <person name="Petit J.-L."/>
            <person name="Stange-Thomann N."/>
            <person name="Mauceli E."/>
            <person name="Bouneau L."/>
            <person name="Fischer C."/>
            <person name="Ozouf-Costaz C."/>
            <person name="Bernot A."/>
            <person name="Nicaud S."/>
            <person name="Jaffe D."/>
            <person name="Fisher S."/>
            <person name="Lutfalla G."/>
            <person name="Dossat C."/>
            <person name="Segurens B."/>
            <person name="Dasilva C."/>
            <person name="Salanoubat M."/>
            <person name="Levy M."/>
            <person name="Boudet N."/>
            <person name="Castellano S."/>
            <person name="Anthouard V."/>
            <person name="Jubin C."/>
            <person name="Castelli V."/>
            <person name="Katinka M."/>
            <person name="Vacherie B."/>
            <person name="Biemont C."/>
            <person name="Skalli Z."/>
            <person name="Cattolico L."/>
            <person name="Poulain J."/>
            <person name="De Berardinis V."/>
            <person name="Cruaud C."/>
            <person name="Duprat S."/>
            <person name="Brottier P."/>
            <person name="Coutanceau J.-P."/>
            <person name="Gouzy J."/>
            <person name="Parra G."/>
            <person name="Lardier G."/>
            <person name="Chapple C."/>
            <person name="McKernan K.J."/>
            <person name="McEwan P."/>
            <person name="Bosak S."/>
            <person name="Kellis M."/>
            <person name="Volff J.-N."/>
            <person name="Guigo R."/>
            <person name="Zody M.C."/>
            <person name="Mesirov J."/>
            <person name="Lindblad-Toh K."/>
            <person name="Birren B."/>
            <person name="Nusbaum C."/>
            <person name="Kahn D."/>
            <person name="Robinson-Rechavi M."/>
            <person name="Laudet V."/>
            <person name="Schachter V."/>
            <person name="Quetier F."/>
            <person name="Saurin W."/>
            <person name="Scarpelli C."/>
            <person name="Wincker P."/>
            <person name="Lander E.S."/>
            <person name="Weissenbach J."/>
            <person name="Roest Crollius H."/>
        </authorList>
    </citation>
    <scope>NUCLEOTIDE SEQUENCE [LARGE SCALE GENOMIC DNA]</scope>
</reference>
<dbReference type="Gene3D" id="3.30.230.120">
    <property type="match status" value="1"/>
</dbReference>
<evidence type="ECO:0000256" key="7">
    <source>
        <dbReference type="ARBA" id="ARBA00059365"/>
    </source>
</evidence>
<feature type="region of interest" description="Disordered" evidence="10">
    <location>
        <begin position="34"/>
        <end position="58"/>
    </location>
</feature>
<accession>Q4TBH9</accession>
<name>Q4TBH9_TETNG</name>
<comment type="similarity">
    <text evidence="5">Belongs to the GHMP kinase family.</text>
</comment>
<dbReference type="Pfam" id="PF07959">
    <property type="entry name" value="Fucose_pyrophosphorylase"/>
    <property type="match status" value="2"/>
</dbReference>
<keyword evidence="3" id="KW-0418">Kinase</keyword>
<dbReference type="InterPro" id="IPR052203">
    <property type="entry name" value="GHMP_Kinase-Related"/>
</dbReference>
<evidence type="ECO:0000256" key="3">
    <source>
        <dbReference type="ARBA" id="ARBA00022777"/>
    </source>
</evidence>
<evidence type="ECO:0000256" key="9">
    <source>
        <dbReference type="ARBA" id="ARBA00071656"/>
    </source>
</evidence>
<sequence length="1229" mass="129459">MSGASGFGWTVVVLTCQHKDSVYAFQRGEWPRAGPAAGGSLRPGGMLGSSDPDENPRPAGALDVLVTTVADRQEPLGSGGATLNALLVAAEHLSSRAGHTVVTADVLHDAHILILHTVRAAGAGTRRRVRVVFSGSFLPPQGRDFPWSSCSRAFCWLPLESADQSVHAPLCCLDLLLDRLGRQVGCPPAPTTATPVRTYSGCLCGPTQVCPGSPPGVWVCSTDMILHIPPDFVLSWEGFSGVRVLALPGDVSYALNHGVYLSDQQVLTFQGWVRSGRTRGLHEVRLVCLPGSGPGHRLQGTGGAACAGSDARWESSSGIRAGVFQQPGVREAAPHSRHPSSGRLHLPGPGLRGSTPPGNSGHKDGSNRCFESLPPSSLPLPPQISLFLDVLKCLCSDVTQDRFVSEDRTGCSSPVGPQGATVRRGREELWRILRGTPLTVAYVPGGCYDYLTLSGKQHVERLSRDWTDRNVLSHIQKERGVDPGARIINSVLEEDVAVATGAVVQHCHLKGPLKVPAGCLLSGLSSAASQCLRQLDLGADIIVQGHHIQLGDLKLRVYTVMGAQDPLEASFGDRGASFLNQSWSRFCSRTGIQGGVAETRAALPPGGPALPGLLPERRRRGSGGRRGLAAGRSRIAPGLEGSLEAVPEGGDGAHAPGRRAPVEGGAAFPGGAEEGGRRPVQRHRRLPAALLQGGGAGRPRASSAGDPGRQWWGAAGGGGARAGPGGPLSHLHCRRAGGHGGRKRRPQERARRQPGLELRLPAAGEGPERGGPGPGCAEGALAQQVSPAGAGGPPESRLLIHASARRPDLLVRAARHYEGASQVLLRKAVMASHRFISVGRGRAPPLGEWHQVECPARLDLAGGWSDTPPIAFEHGGSVTNVAVKVDGKRPIGARARRIGEPRILLFSHSQGRDGGVPTLCDSLEDLRDYCQPQAPGALLKAVCVCSGLVSLSSTQSLGDQLMQRWGGGLELHSWSSLPTGSGLGTSSILAGALLAAVYRCTGRSYDTDSLIHAVLHLEQVLTTGGGWQDQVGGLVGGIKVGRSRASLPLRVEVERLRPPEDFLGSLEQHLLLVYTGKTRLARNLLQVCAQLSSATFSPHPPVQDVVRSWYSRLPAIVQNAYDLVATSEDCAKACVEGSLPRLGACLDRFWRQKKVMAPGCEPASVKAMMEALRPLVLGQTLAGAGGGGFLYVLTREPGQREEVLRRLSSTPGLGDFSIHSVEVDMDGIS</sequence>
<feature type="domain" description="GDP-fucose pyrophosphorylase" evidence="12">
    <location>
        <begin position="377"/>
        <end position="593"/>
    </location>
</feature>
<keyword evidence="1" id="KW-0808">Transferase</keyword>
<evidence type="ECO:0000256" key="8">
    <source>
        <dbReference type="ARBA" id="ARBA00066363"/>
    </source>
</evidence>
<evidence type="ECO:0000259" key="13">
    <source>
        <dbReference type="Pfam" id="PF08544"/>
    </source>
</evidence>
<dbReference type="InterPro" id="IPR020568">
    <property type="entry name" value="Ribosomal_Su5_D2-typ_SF"/>
</dbReference>
<evidence type="ECO:0000259" key="12">
    <source>
        <dbReference type="Pfam" id="PF07959"/>
    </source>
</evidence>
<dbReference type="GO" id="GO:0042352">
    <property type="term" value="P:GDP-L-fucose salvage"/>
    <property type="evidence" value="ECO:0007669"/>
    <property type="project" value="TreeGrafter"/>
</dbReference>
<keyword evidence="4" id="KW-0067">ATP-binding</keyword>
<feature type="domain" description="GHMP kinase N-terminal" evidence="11">
    <location>
        <begin position="961"/>
        <end position="1037"/>
    </location>
</feature>
<dbReference type="GO" id="GO:0050201">
    <property type="term" value="F:fucokinase activity"/>
    <property type="evidence" value="ECO:0007669"/>
    <property type="project" value="UniProtKB-EC"/>
</dbReference>
<feature type="compositionally biased region" description="Gly residues" evidence="10">
    <location>
        <begin position="714"/>
        <end position="726"/>
    </location>
</feature>
<evidence type="ECO:0000256" key="2">
    <source>
        <dbReference type="ARBA" id="ARBA00022741"/>
    </source>
</evidence>
<dbReference type="PRINTS" id="PR00959">
    <property type="entry name" value="MEVGALKINASE"/>
</dbReference>
<comment type="function">
    <text evidence="7">Takes part in the salvage pathway for reutilization of fucose from the degradation of oligosaccharides.</text>
</comment>
<feature type="compositionally biased region" description="Low complexity" evidence="10">
    <location>
        <begin position="600"/>
        <end position="614"/>
    </location>
</feature>
<dbReference type="InterPro" id="IPR006204">
    <property type="entry name" value="GHMP_kinase_N_dom"/>
</dbReference>
<feature type="domain" description="GHMP kinase C-terminal" evidence="13">
    <location>
        <begin position="1131"/>
        <end position="1209"/>
    </location>
</feature>
<feature type="compositionally biased region" description="Low complexity" evidence="10">
    <location>
        <begin position="341"/>
        <end position="354"/>
    </location>
</feature>
<dbReference type="KEGG" id="tng:GSTEN00003752G001"/>
<dbReference type="InterPro" id="IPR013750">
    <property type="entry name" value="GHMP_kinase_C_dom"/>
</dbReference>
<dbReference type="Pfam" id="PF00288">
    <property type="entry name" value="GHMP_kinases_N"/>
    <property type="match status" value="1"/>
</dbReference>
<dbReference type="EC" id="2.7.1.52" evidence="8"/>